<dbReference type="GO" id="GO:0005524">
    <property type="term" value="F:ATP binding"/>
    <property type="evidence" value="ECO:0007669"/>
    <property type="project" value="UniProtKB-KW"/>
</dbReference>
<dbReference type="SMART" id="SM00382">
    <property type="entry name" value="AAA"/>
    <property type="match status" value="1"/>
</dbReference>
<proteinExistence type="predicted"/>
<evidence type="ECO:0000256" key="2">
    <source>
        <dbReference type="ARBA" id="ARBA00022692"/>
    </source>
</evidence>
<gene>
    <name evidence="10" type="ORF">SAMN05660462_02002</name>
</gene>
<evidence type="ECO:0000256" key="1">
    <source>
        <dbReference type="ARBA" id="ARBA00004651"/>
    </source>
</evidence>
<dbReference type="AlphaFoldDB" id="A0A1H3QLD2"/>
<dbReference type="RefSeq" id="WP_091730604.1">
    <property type="nucleotide sequence ID" value="NZ_FNQE01000021.1"/>
</dbReference>
<dbReference type="InterPro" id="IPR039421">
    <property type="entry name" value="Type_1_exporter"/>
</dbReference>
<dbReference type="PROSITE" id="PS50929">
    <property type="entry name" value="ABC_TM1F"/>
    <property type="match status" value="1"/>
</dbReference>
<dbReference type="EMBL" id="FNQE01000021">
    <property type="protein sequence ID" value="SDZ14196.1"/>
    <property type="molecule type" value="Genomic_DNA"/>
</dbReference>
<evidence type="ECO:0000259" key="8">
    <source>
        <dbReference type="PROSITE" id="PS50893"/>
    </source>
</evidence>
<organism evidence="10 11">
    <name type="scientific">Proteiniborus ethanoligenes</name>
    <dbReference type="NCBI Taxonomy" id="415015"/>
    <lineage>
        <taxon>Bacteria</taxon>
        <taxon>Bacillati</taxon>
        <taxon>Bacillota</taxon>
        <taxon>Clostridia</taxon>
        <taxon>Eubacteriales</taxon>
        <taxon>Proteiniborus</taxon>
    </lineage>
</organism>
<keyword evidence="3" id="KW-0547">Nucleotide-binding</keyword>
<keyword evidence="11" id="KW-1185">Reference proteome</keyword>
<feature type="domain" description="ABC transmembrane type-1" evidence="9">
    <location>
        <begin position="27"/>
        <end position="301"/>
    </location>
</feature>
<dbReference type="GO" id="GO:0015421">
    <property type="term" value="F:ABC-type oligopeptide transporter activity"/>
    <property type="evidence" value="ECO:0007669"/>
    <property type="project" value="TreeGrafter"/>
</dbReference>
<evidence type="ECO:0000256" key="5">
    <source>
        <dbReference type="ARBA" id="ARBA00022989"/>
    </source>
</evidence>
<dbReference type="GO" id="GO:0005886">
    <property type="term" value="C:plasma membrane"/>
    <property type="evidence" value="ECO:0007669"/>
    <property type="project" value="UniProtKB-SubCell"/>
</dbReference>
<evidence type="ECO:0000313" key="11">
    <source>
        <dbReference type="Proteomes" id="UP000198625"/>
    </source>
</evidence>
<dbReference type="Gene3D" id="1.20.1560.10">
    <property type="entry name" value="ABC transporter type 1, transmembrane domain"/>
    <property type="match status" value="1"/>
</dbReference>
<dbReference type="PANTHER" id="PTHR43394">
    <property type="entry name" value="ATP-DEPENDENT PERMEASE MDL1, MITOCHONDRIAL"/>
    <property type="match status" value="1"/>
</dbReference>
<comment type="subcellular location">
    <subcellularLocation>
        <location evidence="1">Cell membrane</location>
        <topology evidence="1">Multi-pass membrane protein</topology>
    </subcellularLocation>
</comment>
<dbReference type="InterPro" id="IPR027417">
    <property type="entry name" value="P-loop_NTPase"/>
</dbReference>
<evidence type="ECO:0000313" key="10">
    <source>
        <dbReference type="EMBL" id="SDZ14196.1"/>
    </source>
</evidence>
<dbReference type="CDD" id="cd07346">
    <property type="entry name" value="ABC_6TM_exporters"/>
    <property type="match status" value="1"/>
</dbReference>
<feature type="transmembrane region" description="Helical" evidence="7">
    <location>
        <begin position="277"/>
        <end position="297"/>
    </location>
</feature>
<dbReference type="PANTHER" id="PTHR43394:SF1">
    <property type="entry name" value="ATP-BINDING CASSETTE SUB-FAMILY B MEMBER 10, MITOCHONDRIAL"/>
    <property type="match status" value="1"/>
</dbReference>
<dbReference type="InterPro" id="IPR003593">
    <property type="entry name" value="AAA+_ATPase"/>
</dbReference>
<dbReference type="Pfam" id="PF00664">
    <property type="entry name" value="ABC_membrane"/>
    <property type="match status" value="1"/>
</dbReference>
<feature type="transmembrane region" description="Helical" evidence="7">
    <location>
        <begin position="158"/>
        <end position="177"/>
    </location>
</feature>
<dbReference type="Gene3D" id="3.40.50.300">
    <property type="entry name" value="P-loop containing nucleotide triphosphate hydrolases"/>
    <property type="match status" value="1"/>
</dbReference>
<evidence type="ECO:0000256" key="3">
    <source>
        <dbReference type="ARBA" id="ARBA00022741"/>
    </source>
</evidence>
<dbReference type="PROSITE" id="PS50893">
    <property type="entry name" value="ABC_TRANSPORTER_2"/>
    <property type="match status" value="1"/>
</dbReference>
<dbReference type="OrthoDB" id="9770415at2"/>
<reference evidence="11" key="1">
    <citation type="submission" date="2016-10" db="EMBL/GenBank/DDBJ databases">
        <authorList>
            <person name="Varghese N."/>
            <person name="Submissions S."/>
        </authorList>
    </citation>
    <scope>NUCLEOTIDE SEQUENCE [LARGE SCALE GENOMIC DNA]</scope>
    <source>
        <strain evidence="11">DSM 21650</strain>
    </source>
</reference>
<keyword evidence="2 7" id="KW-0812">Transmembrane</keyword>
<feature type="transmembrane region" description="Helical" evidence="7">
    <location>
        <begin position="55"/>
        <end position="76"/>
    </location>
</feature>
<keyword evidence="5 7" id="KW-1133">Transmembrane helix</keyword>
<keyword evidence="6 7" id="KW-0472">Membrane</keyword>
<keyword evidence="4 10" id="KW-0067">ATP-binding</keyword>
<dbReference type="GO" id="GO:0016887">
    <property type="term" value="F:ATP hydrolysis activity"/>
    <property type="evidence" value="ECO:0007669"/>
    <property type="project" value="InterPro"/>
</dbReference>
<accession>A0A1H3QLD2</accession>
<feature type="transmembrane region" description="Helical" evidence="7">
    <location>
        <begin position="21"/>
        <end position="43"/>
    </location>
</feature>
<dbReference type="SUPFAM" id="SSF52540">
    <property type="entry name" value="P-loop containing nucleoside triphosphate hydrolases"/>
    <property type="match status" value="1"/>
</dbReference>
<evidence type="ECO:0000256" key="7">
    <source>
        <dbReference type="SAM" id="Phobius"/>
    </source>
</evidence>
<dbReference type="InterPro" id="IPR003439">
    <property type="entry name" value="ABC_transporter-like_ATP-bd"/>
</dbReference>
<evidence type="ECO:0000256" key="4">
    <source>
        <dbReference type="ARBA" id="ARBA00022840"/>
    </source>
</evidence>
<dbReference type="STRING" id="415015.SAMN05660462_02002"/>
<dbReference type="Pfam" id="PF00005">
    <property type="entry name" value="ABC_tran"/>
    <property type="match status" value="1"/>
</dbReference>
<name>A0A1H3QLD2_9FIRM</name>
<protein>
    <submittedName>
        <fullName evidence="10">ATP-binding cassette, subfamily B</fullName>
    </submittedName>
</protein>
<dbReference type="InterPro" id="IPR036640">
    <property type="entry name" value="ABC1_TM_sf"/>
</dbReference>
<evidence type="ECO:0000259" key="9">
    <source>
        <dbReference type="PROSITE" id="PS50929"/>
    </source>
</evidence>
<feature type="transmembrane region" description="Helical" evidence="7">
    <location>
        <begin position="245"/>
        <end position="265"/>
    </location>
</feature>
<feature type="domain" description="ABC transporter" evidence="8">
    <location>
        <begin position="350"/>
        <end position="582"/>
    </location>
</feature>
<feature type="transmembrane region" description="Helical" evidence="7">
    <location>
        <begin position="129"/>
        <end position="152"/>
    </location>
</feature>
<dbReference type="Proteomes" id="UP000198625">
    <property type="component" value="Unassembled WGS sequence"/>
</dbReference>
<sequence length="584" mass="66154">MKNFKMILKILKNKPIAFLNSYITYQLATMFPLVTGLLMREIFSNYEKGKTDTTVWWFIGFFIAVLLARIVSVYFYSITNATSRFVSSSLVRVNLLNKIMEKPGAKALNKSNGDTLNSFREDIGQIEDFITVCFNEFLSVFIFSALSLFVLIKINYKITLLVFSPLISVIIIVRMTGNRITKYRKDNRKATGVVSSALGEMFTNIQAIKVYGSEESMKENFKKLNTAREKFAIRDNMFTQLLMSIYENILSIGTGMILIVVSFSIKEEKFNLGDFTIFIYYMNFISSFIQYFGNVMTKYKHTAVAIKSISDISEGINRENLVENTPLYIKEEIPEIQENNLEDGDKLTALSTENLTYLYPETGGGIENISLNVEKNTFTVVTGRVGSGKTTLLRTLLGLLKPQDGKVYWNNNLVNKPDEFFIPPRIAYSPQIPHFFSTTVEENILLGKDKNKSDINNAIYLAVMEKDIENIQNGIHTVIGTNGVKLSGGQQQRLSAARMFVRDAELFVFDDISSALDVETEEALWTRLFEKENATCIAVSNRRGALKRADNIILLKDGKVMAQGKLDELLGNNEEMKLIWGESI</sequence>
<dbReference type="SUPFAM" id="SSF90123">
    <property type="entry name" value="ABC transporter transmembrane region"/>
    <property type="match status" value="1"/>
</dbReference>
<evidence type="ECO:0000256" key="6">
    <source>
        <dbReference type="ARBA" id="ARBA00023136"/>
    </source>
</evidence>
<dbReference type="InterPro" id="IPR011527">
    <property type="entry name" value="ABC1_TM_dom"/>
</dbReference>